<sequence length="85" mass="9328">MSKSLDGLVRDFVTRTNGLALLEQCGALSFLRLQPSGSGNAAWPDDRHDIRKPVVNAATRWMKAPYFESAASTLFKLLHGINVTP</sequence>
<proteinExistence type="predicted"/>
<accession>A0A1X3FFB7</accession>
<evidence type="ECO:0000313" key="1">
    <source>
        <dbReference type="EMBL" id="OSJ03204.1"/>
    </source>
</evidence>
<dbReference type="AlphaFoldDB" id="A0A1X3FFB7"/>
<gene>
    <name evidence="1" type="ORF">BSZ18_32205</name>
</gene>
<dbReference type="EMBL" id="NAFI01000187">
    <property type="protein sequence ID" value="OSJ03204.1"/>
    <property type="molecule type" value="Genomic_DNA"/>
</dbReference>
<comment type="caution">
    <text evidence="1">The sequence shown here is derived from an EMBL/GenBank/DDBJ whole genome shotgun (WGS) entry which is preliminary data.</text>
</comment>
<name>A0A1X3FFB7_9BRAD</name>
<organism evidence="1 2">
    <name type="scientific">Bradyrhizobium canariense</name>
    <dbReference type="NCBI Taxonomy" id="255045"/>
    <lineage>
        <taxon>Bacteria</taxon>
        <taxon>Pseudomonadati</taxon>
        <taxon>Pseudomonadota</taxon>
        <taxon>Alphaproteobacteria</taxon>
        <taxon>Hyphomicrobiales</taxon>
        <taxon>Nitrobacteraceae</taxon>
        <taxon>Bradyrhizobium</taxon>
    </lineage>
</organism>
<reference evidence="1 2" key="1">
    <citation type="submission" date="2017-03" db="EMBL/GenBank/DDBJ databases">
        <title>Whole genome sequences of fourteen strains of Bradyrhizobium canariense and one strain of Bradyrhizobium japonicum isolated from Lupinus (Papilionoideae: Genisteae) species in Algeria.</title>
        <authorList>
            <person name="Crovadore J."/>
            <person name="Chekireb D."/>
            <person name="Brachmann A."/>
            <person name="Chablais R."/>
            <person name="Cochard B."/>
            <person name="Lefort F."/>
        </authorList>
    </citation>
    <scope>NUCLEOTIDE SEQUENCE [LARGE SCALE GENOMIC DNA]</scope>
    <source>
        <strain evidence="1 2">UBMA195</strain>
    </source>
</reference>
<evidence type="ECO:0000313" key="2">
    <source>
        <dbReference type="Proteomes" id="UP000193553"/>
    </source>
</evidence>
<protein>
    <submittedName>
        <fullName evidence="1">Uncharacterized protein</fullName>
    </submittedName>
</protein>
<dbReference type="Proteomes" id="UP000193553">
    <property type="component" value="Unassembled WGS sequence"/>
</dbReference>